<comment type="catalytic activity">
    <reaction evidence="11">
        <text>K(+)(in) = K(+)(out)</text>
        <dbReference type="Rhea" id="RHEA:29463"/>
        <dbReference type="ChEBI" id="CHEBI:29103"/>
    </reaction>
</comment>
<dbReference type="Pfam" id="PF22614">
    <property type="entry name" value="Slo-like_RCK"/>
    <property type="match status" value="2"/>
</dbReference>
<evidence type="ECO:0000259" key="14">
    <source>
        <dbReference type="Pfam" id="PF03493"/>
    </source>
</evidence>
<feature type="domain" description="Potassium channel" evidence="15">
    <location>
        <begin position="89"/>
        <end position="171"/>
    </location>
</feature>
<dbReference type="AlphaFoldDB" id="A0A7S2HRB2"/>
<evidence type="ECO:0000256" key="2">
    <source>
        <dbReference type="ARBA" id="ARBA00022448"/>
    </source>
</evidence>
<protein>
    <recommendedName>
        <fullName evidence="18">Potassium channel domain-containing protein</fullName>
    </recommendedName>
</protein>
<evidence type="ECO:0000256" key="6">
    <source>
        <dbReference type="ARBA" id="ARBA00022958"/>
    </source>
</evidence>
<dbReference type="PANTHER" id="PTHR10027">
    <property type="entry name" value="CALCIUM-ACTIVATED POTASSIUM CHANNEL ALPHA CHAIN"/>
    <property type="match status" value="1"/>
</dbReference>
<keyword evidence="9 13" id="KW-0472">Membrane</keyword>
<keyword evidence="6" id="KW-0630">Potassium</keyword>
<evidence type="ECO:0000256" key="1">
    <source>
        <dbReference type="ARBA" id="ARBA00004141"/>
    </source>
</evidence>
<feature type="transmembrane region" description="Helical" evidence="13">
    <location>
        <begin position="117"/>
        <end position="135"/>
    </location>
</feature>
<dbReference type="InterPro" id="IPR003148">
    <property type="entry name" value="RCK_N"/>
</dbReference>
<evidence type="ECO:0000313" key="17">
    <source>
        <dbReference type="EMBL" id="CAD9498268.1"/>
    </source>
</evidence>
<evidence type="ECO:0000256" key="3">
    <source>
        <dbReference type="ARBA" id="ARBA00022538"/>
    </source>
</evidence>
<feature type="transmembrane region" description="Helical" evidence="13">
    <location>
        <begin position="12"/>
        <end position="34"/>
    </location>
</feature>
<sequence>MSWFAEWSSASLVRGHLFAVTWGIADCLLLPSVALMPAGNEGRYTWGSLSFISLLHLLQAWLWMFFALRLNLQNMKWQVVNIAGAAAILVLFGSAAMMALENLEDPPELVSVRDGDWTFVSSVYFVAISVATVGYGDLAPTTIVGRVAAVAAVIGGLFVLASALHGISRMMVLQSLGGGSFKAGVRTKLVIVSGSPSAAMCKDFLVEIFHEDHAEDAEDLHVVFLFPKGGPSMDEVKRHLDKKENVSIAVRVTVLLGSVLDVDHLQRVSAAKAQAFFILPNMQSNDSEQEDAENIIRMMAIKQFLPSARIVLLLLKADSRYTLEDSGVGRQGAEGEEITIIAVDQFKMELVGKNLDAHGFAPFICNLCKSVGEDAVPDDEAGDTPEWIKEYLQGVGNELYEIELSGLYADKRQATFSEVALDVLEQTGGYAYLIGLVEYNAREHKRRVLVNPGPQYRIRGTTSPIRTCGIFIAADREAVVQCEVNMVFLGRRERPLGDKGNHRVQAAGPAAPLAPSPAEKALGRVAGPALAERAKQVVRHAKVHSHGLRPARPPLKMLAEGGHILVLCVGATDLDDLRLGALHFVRPLRQNKSLKELRPIVVMSPLVPCDWDGVCDQQMVYYMRGLPLRKSDLERVNFRAAFSVFVCNVSSAGGAGAALDERWKVDAEAISCARLLEVQLPRDTAVLVVVDLKDGPNHRYLPEPCNSTPDLGTLNAHLRMQSSRSLEDEPSVAANKDSSRPSILARARMVTQRIRLATALVEPDAQEQAHGDGGEDADDYFAQPRFASGQLYVGTIVTSLVVNTFYNPSLSDLVSAMIAADIYKALVPQPFVGKSYFEFFDHLLWAEQRLAVGILRRSRKPEQTGEGDPAKPKPGDGFAFMYTAPPAKMTTLLETDIVICFEMDRALRFAPTLAGG</sequence>
<feature type="domain" description="RCK N-terminal" evidence="16">
    <location>
        <begin position="568"/>
        <end position="673"/>
    </location>
</feature>
<evidence type="ECO:0000256" key="4">
    <source>
        <dbReference type="ARBA" id="ARBA00022692"/>
    </source>
</evidence>
<keyword evidence="2" id="KW-0813">Transport</keyword>
<feature type="region of interest" description="Disordered" evidence="12">
    <location>
        <begin position="857"/>
        <end position="876"/>
    </location>
</feature>
<keyword evidence="5" id="KW-0631">Potassium channel</keyword>
<dbReference type="EMBL" id="HBGW01005809">
    <property type="protein sequence ID" value="CAD9498268.1"/>
    <property type="molecule type" value="Transcribed_RNA"/>
</dbReference>
<dbReference type="GO" id="GO:0016020">
    <property type="term" value="C:membrane"/>
    <property type="evidence" value="ECO:0007669"/>
    <property type="project" value="UniProtKB-SubCell"/>
</dbReference>
<keyword evidence="4 13" id="KW-0812">Transmembrane</keyword>
<evidence type="ECO:0000256" key="7">
    <source>
        <dbReference type="ARBA" id="ARBA00022989"/>
    </source>
</evidence>
<proteinExistence type="predicted"/>
<name>A0A7S2HRB2_9DINO</name>
<accession>A0A7S2HRB2</accession>
<gene>
    <name evidence="17" type="ORF">BRAN1462_LOCUS3820</name>
</gene>
<keyword evidence="8" id="KW-0406">Ion transport</keyword>
<dbReference type="Gene3D" id="3.40.50.720">
    <property type="entry name" value="NAD(P)-binding Rossmann-like Domain"/>
    <property type="match status" value="1"/>
</dbReference>
<evidence type="ECO:0008006" key="18">
    <source>
        <dbReference type="Google" id="ProtNLM"/>
    </source>
</evidence>
<evidence type="ECO:0000256" key="13">
    <source>
        <dbReference type="SAM" id="Phobius"/>
    </source>
</evidence>
<feature type="compositionally biased region" description="Basic and acidic residues" evidence="12">
    <location>
        <begin position="860"/>
        <end position="874"/>
    </location>
</feature>
<evidence type="ECO:0000256" key="11">
    <source>
        <dbReference type="ARBA" id="ARBA00034430"/>
    </source>
</evidence>
<dbReference type="SUPFAM" id="SSF81324">
    <property type="entry name" value="Voltage-gated potassium channels"/>
    <property type="match status" value="1"/>
</dbReference>
<dbReference type="Gene3D" id="1.10.287.70">
    <property type="match status" value="1"/>
</dbReference>
<evidence type="ECO:0000256" key="5">
    <source>
        <dbReference type="ARBA" id="ARBA00022826"/>
    </source>
</evidence>
<evidence type="ECO:0000256" key="8">
    <source>
        <dbReference type="ARBA" id="ARBA00023065"/>
    </source>
</evidence>
<feature type="transmembrane region" description="Helical" evidence="13">
    <location>
        <begin position="79"/>
        <end position="97"/>
    </location>
</feature>
<dbReference type="GO" id="GO:0005267">
    <property type="term" value="F:potassium channel activity"/>
    <property type="evidence" value="ECO:0007669"/>
    <property type="project" value="UniProtKB-KW"/>
</dbReference>
<keyword evidence="3" id="KW-0633">Potassium transport</keyword>
<dbReference type="InterPro" id="IPR047871">
    <property type="entry name" value="K_chnl_Slo-like"/>
</dbReference>
<evidence type="ECO:0000256" key="10">
    <source>
        <dbReference type="ARBA" id="ARBA00023303"/>
    </source>
</evidence>
<evidence type="ECO:0000256" key="9">
    <source>
        <dbReference type="ARBA" id="ARBA00023136"/>
    </source>
</evidence>
<comment type="subcellular location">
    <subcellularLocation>
        <location evidence="1">Membrane</location>
        <topology evidence="1">Multi-pass membrane protein</topology>
    </subcellularLocation>
</comment>
<dbReference type="Pfam" id="PF07885">
    <property type="entry name" value="Ion_trans_2"/>
    <property type="match status" value="1"/>
</dbReference>
<organism evidence="17">
    <name type="scientific">Zooxanthella nutricula</name>
    <dbReference type="NCBI Taxonomy" id="1333877"/>
    <lineage>
        <taxon>Eukaryota</taxon>
        <taxon>Sar</taxon>
        <taxon>Alveolata</taxon>
        <taxon>Dinophyceae</taxon>
        <taxon>Peridiniales</taxon>
        <taxon>Peridiniales incertae sedis</taxon>
        <taxon>Zooxanthella</taxon>
    </lineage>
</organism>
<evidence type="ECO:0000259" key="15">
    <source>
        <dbReference type="Pfam" id="PF07885"/>
    </source>
</evidence>
<dbReference type="InterPro" id="IPR013099">
    <property type="entry name" value="K_chnl_dom"/>
</dbReference>
<keyword evidence="7 13" id="KW-1133">Transmembrane helix</keyword>
<keyword evidence="10" id="KW-0407">Ion channel</keyword>
<dbReference type="PANTHER" id="PTHR10027:SF10">
    <property type="entry name" value="SLOWPOKE 2, ISOFORM D"/>
    <property type="match status" value="1"/>
</dbReference>
<dbReference type="InterPro" id="IPR003929">
    <property type="entry name" value="K_chnl_BK_asu"/>
</dbReference>
<dbReference type="Pfam" id="PF03493">
    <property type="entry name" value="BK_channel_a"/>
    <property type="match status" value="1"/>
</dbReference>
<feature type="domain" description="RCK N-terminal" evidence="16">
    <location>
        <begin position="187"/>
        <end position="311"/>
    </location>
</feature>
<feature type="transmembrane region" description="Helical" evidence="13">
    <location>
        <begin position="46"/>
        <end position="67"/>
    </location>
</feature>
<reference evidence="17" key="1">
    <citation type="submission" date="2021-01" db="EMBL/GenBank/DDBJ databases">
        <authorList>
            <person name="Corre E."/>
            <person name="Pelletier E."/>
            <person name="Niang G."/>
            <person name="Scheremetjew M."/>
            <person name="Finn R."/>
            <person name="Kale V."/>
            <person name="Holt S."/>
            <person name="Cochrane G."/>
            <person name="Meng A."/>
            <person name="Brown T."/>
            <person name="Cohen L."/>
        </authorList>
    </citation>
    <scope>NUCLEOTIDE SEQUENCE</scope>
    <source>
        <strain evidence="17">RCC3387</strain>
    </source>
</reference>
<evidence type="ECO:0000256" key="12">
    <source>
        <dbReference type="SAM" id="MobiDB-lite"/>
    </source>
</evidence>
<feature type="domain" description="Calcium-activated potassium channel BK alpha subunit" evidence="14">
    <location>
        <begin position="340"/>
        <end position="428"/>
    </location>
</feature>
<feature type="transmembrane region" description="Helical" evidence="13">
    <location>
        <begin position="147"/>
        <end position="167"/>
    </location>
</feature>
<evidence type="ECO:0000259" key="16">
    <source>
        <dbReference type="Pfam" id="PF22614"/>
    </source>
</evidence>